<name>A0ABP7YB60_9ACTN</name>
<dbReference type="InterPro" id="IPR036514">
    <property type="entry name" value="SGNH_hydro_sf"/>
</dbReference>
<proteinExistence type="predicted"/>
<evidence type="ECO:0000259" key="3">
    <source>
        <dbReference type="Pfam" id="PF13472"/>
    </source>
</evidence>
<reference evidence="5" key="1">
    <citation type="journal article" date="2019" name="Int. J. Syst. Evol. Microbiol.">
        <title>The Global Catalogue of Microorganisms (GCM) 10K type strain sequencing project: providing services to taxonomists for standard genome sequencing and annotation.</title>
        <authorList>
            <consortium name="The Broad Institute Genomics Platform"/>
            <consortium name="The Broad Institute Genome Sequencing Center for Infectious Disease"/>
            <person name="Wu L."/>
            <person name="Ma J."/>
        </authorList>
    </citation>
    <scope>NUCLEOTIDE SEQUENCE [LARGE SCALE GENOMIC DNA]</scope>
    <source>
        <strain evidence="5">JCM 17589</strain>
    </source>
</reference>
<accession>A0ABP7YB60</accession>
<keyword evidence="2" id="KW-0812">Transmembrane</keyword>
<gene>
    <name evidence="4" type="ORF">GCM10022285_23140</name>
</gene>
<dbReference type="SUPFAM" id="SSF52266">
    <property type="entry name" value="SGNH hydrolase"/>
    <property type="match status" value="1"/>
</dbReference>
<evidence type="ECO:0000256" key="1">
    <source>
        <dbReference type="SAM" id="MobiDB-lite"/>
    </source>
</evidence>
<dbReference type="EMBL" id="BAABBU010000012">
    <property type="protein sequence ID" value="GAA4132563.1"/>
    <property type="molecule type" value="Genomic_DNA"/>
</dbReference>
<dbReference type="PANTHER" id="PTHR43784:SF2">
    <property type="entry name" value="GDSL-LIKE LIPASE_ACYLHYDROLASE, PUTATIVE (AFU_ORTHOLOGUE AFUA_2G00820)-RELATED"/>
    <property type="match status" value="1"/>
</dbReference>
<comment type="caution">
    <text evidence="4">The sequence shown here is derived from an EMBL/GenBank/DDBJ whole genome shotgun (WGS) entry which is preliminary data.</text>
</comment>
<dbReference type="Proteomes" id="UP001501845">
    <property type="component" value="Unassembled WGS sequence"/>
</dbReference>
<evidence type="ECO:0000313" key="4">
    <source>
        <dbReference type="EMBL" id="GAA4132563.1"/>
    </source>
</evidence>
<dbReference type="Gene3D" id="3.40.50.1110">
    <property type="entry name" value="SGNH hydrolase"/>
    <property type="match status" value="1"/>
</dbReference>
<keyword evidence="2" id="KW-0472">Membrane</keyword>
<feature type="compositionally biased region" description="Low complexity" evidence="1">
    <location>
        <begin position="77"/>
        <end position="89"/>
    </location>
</feature>
<keyword evidence="2" id="KW-1133">Transmembrane helix</keyword>
<feature type="compositionally biased region" description="Low complexity" evidence="1">
    <location>
        <begin position="154"/>
        <end position="166"/>
    </location>
</feature>
<dbReference type="PANTHER" id="PTHR43784">
    <property type="entry name" value="GDSL-LIKE LIPASE/ACYLHYDROLASE, PUTATIVE (AFU_ORTHOLOGUE AFUA_2G00820)-RELATED"/>
    <property type="match status" value="1"/>
</dbReference>
<sequence length="642" mass="66182">MTRRRDGIRRPAPAGHQPPARRGRPTPPEPFTVPDPPEDTGTSTEADPSGDGEPPARHGTPARQGLSGAEPARTRRQPAGQTPPAAATPSRGAEPSAPRGRPTQPEPFTVPDPPEDTGTSPEADPSGDAEPPARHGTPAGQSLSGAEPAKTRRQPTGQTPPAAATPSLGAEPSAPRGRPTEPPQRPDGRAHPVAAGGPGRSGRYAALLAAMLAAVLAVSAVIFVGVSADGLRGRNTPARDGGGAGNPVAPASAGTWVTAWATAPGGGEPGTETTGLAGRSVRNVVHTTAGGTRARVTLSNLYGRAPLTLTHASIAVSAGPDTAAALAGTMRPLTFAGNPSVVVPAGGQVVSDAVRVPVPRDAHVLISTYSPAPSGPVTYHEHARQISWVAEGEHTRDSTGAAYNGQSTVWRYVTALDVLSDDSEGTVVVLGDSLTDGISSTTGADARWPDVLSGRLRAALASGRDLPRYSVVNAGLSGNRVLADGPGRPPRNAAAPRRFDRDVLGRANVRVVVVVLGVNDILRAPDTADPERIVGGLTALTERAHARGIKVVGATLMPYRGHHGWTPYGEDVRQRVNAEIRDGGVFDEVVDFDEAVRDGYDPRRLRAGHDSGDGLHPSDEGYARMAETFDLKALKGGAPARL</sequence>
<dbReference type="InterPro" id="IPR013830">
    <property type="entry name" value="SGNH_hydro"/>
</dbReference>
<feature type="region of interest" description="Disordered" evidence="1">
    <location>
        <begin position="1"/>
        <end position="197"/>
    </location>
</feature>
<protein>
    <recommendedName>
        <fullName evidence="3">SGNH hydrolase-type esterase domain-containing protein</fullName>
    </recommendedName>
</protein>
<organism evidence="4 5">
    <name type="scientific">Streptomyces tunisiensis</name>
    <dbReference type="NCBI Taxonomy" id="948699"/>
    <lineage>
        <taxon>Bacteria</taxon>
        <taxon>Bacillati</taxon>
        <taxon>Actinomycetota</taxon>
        <taxon>Actinomycetes</taxon>
        <taxon>Kitasatosporales</taxon>
        <taxon>Streptomycetaceae</taxon>
        <taxon>Streptomyces</taxon>
    </lineage>
</organism>
<dbReference type="InterPro" id="IPR053140">
    <property type="entry name" value="GDSL_Rv0518-like"/>
</dbReference>
<evidence type="ECO:0000256" key="2">
    <source>
        <dbReference type="SAM" id="Phobius"/>
    </source>
</evidence>
<feature type="domain" description="SGNH hydrolase-type esterase" evidence="3">
    <location>
        <begin position="429"/>
        <end position="624"/>
    </location>
</feature>
<feature type="transmembrane region" description="Helical" evidence="2">
    <location>
        <begin position="204"/>
        <end position="226"/>
    </location>
</feature>
<dbReference type="Pfam" id="PF13472">
    <property type="entry name" value="Lipase_GDSL_2"/>
    <property type="match status" value="1"/>
</dbReference>
<evidence type="ECO:0000313" key="5">
    <source>
        <dbReference type="Proteomes" id="UP001501845"/>
    </source>
</evidence>
<keyword evidence="5" id="KW-1185">Reference proteome</keyword>
<feature type="compositionally biased region" description="Pro residues" evidence="1">
    <location>
        <begin position="25"/>
        <end position="35"/>
    </location>
</feature>